<dbReference type="SUPFAM" id="SSF53448">
    <property type="entry name" value="Nucleotide-diphospho-sugar transferases"/>
    <property type="match status" value="1"/>
</dbReference>
<dbReference type="GO" id="GO:0031369">
    <property type="term" value="F:translation initiation factor binding"/>
    <property type="evidence" value="ECO:0007669"/>
    <property type="project" value="TreeGrafter"/>
</dbReference>
<dbReference type="PANTHER" id="PTHR45887">
    <property type="entry name" value="TRANSLATION INITIATION FACTOR EIF-2B SUBUNIT EPSILON"/>
    <property type="match status" value="1"/>
</dbReference>
<proteinExistence type="predicted"/>
<dbReference type="GO" id="GO:0003743">
    <property type="term" value="F:translation initiation factor activity"/>
    <property type="evidence" value="ECO:0007669"/>
    <property type="project" value="TreeGrafter"/>
</dbReference>
<dbReference type="EMBL" id="UZAM01020193">
    <property type="protein sequence ID" value="VDP54016.1"/>
    <property type="molecule type" value="Genomic_DNA"/>
</dbReference>
<dbReference type="OrthoDB" id="424572at2759"/>
<keyword evidence="1" id="KW-1133">Transmembrane helix</keyword>
<evidence type="ECO:0000313" key="3">
    <source>
        <dbReference type="Proteomes" id="UP000270296"/>
    </source>
</evidence>
<name>A0A183JB46_9BILA</name>
<keyword evidence="1" id="KW-0472">Membrane</keyword>
<keyword evidence="1" id="KW-0812">Transmembrane</keyword>
<feature type="transmembrane region" description="Helical" evidence="1">
    <location>
        <begin position="94"/>
        <end position="116"/>
    </location>
</feature>
<dbReference type="Gene3D" id="3.90.550.10">
    <property type="entry name" value="Spore Coat Polysaccharide Biosynthesis Protein SpsA, Chain A"/>
    <property type="match status" value="1"/>
</dbReference>
<dbReference type="PANTHER" id="PTHR45887:SF1">
    <property type="entry name" value="TRANSLATION INITIATION FACTOR EIF-2B SUBUNIT EPSILON"/>
    <property type="match status" value="1"/>
</dbReference>
<dbReference type="AlphaFoldDB" id="A0A183JB46"/>
<dbReference type="GO" id="GO:0005851">
    <property type="term" value="C:eukaryotic translation initiation factor 2B complex"/>
    <property type="evidence" value="ECO:0007669"/>
    <property type="project" value="TreeGrafter"/>
</dbReference>
<evidence type="ECO:0000313" key="2">
    <source>
        <dbReference type="EMBL" id="VDP54016.1"/>
    </source>
</evidence>
<evidence type="ECO:0000256" key="1">
    <source>
        <dbReference type="SAM" id="Phobius"/>
    </source>
</evidence>
<keyword evidence="3" id="KW-1185">Reference proteome</keyword>
<evidence type="ECO:0000313" key="4">
    <source>
        <dbReference type="WBParaSite" id="SBAD_0001351001-mRNA-1"/>
    </source>
</evidence>
<dbReference type="InterPro" id="IPR029044">
    <property type="entry name" value="Nucleotide-diphossugar_trans"/>
</dbReference>
<reference evidence="4" key="1">
    <citation type="submission" date="2016-06" db="UniProtKB">
        <authorList>
            <consortium name="WormBaseParasite"/>
        </authorList>
    </citation>
    <scope>IDENTIFICATION</scope>
</reference>
<dbReference type="WBParaSite" id="SBAD_0001351001-mRNA-1">
    <property type="protein sequence ID" value="SBAD_0001351001-mRNA-1"/>
    <property type="gene ID" value="SBAD_0001351001"/>
</dbReference>
<dbReference type="GO" id="GO:0005085">
    <property type="term" value="F:guanyl-nucleotide exchange factor activity"/>
    <property type="evidence" value="ECO:0007669"/>
    <property type="project" value="TreeGrafter"/>
</dbReference>
<protein>
    <submittedName>
        <fullName evidence="4">NTP_transferase domain-containing protein</fullName>
    </submittedName>
</protein>
<organism evidence="4">
    <name type="scientific">Soboliphyme baturini</name>
    <dbReference type="NCBI Taxonomy" id="241478"/>
    <lineage>
        <taxon>Eukaryota</taxon>
        <taxon>Metazoa</taxon>
        <taxon>Ecdysozoa</taxon>
        <taxon>Nematoda</taxon>
        <taxon>Enoplea</taxon>
        <taxon>Dorylaimia</taxon>
        <taxon>Dioctophymatida</taxon>
        <taxon>Dioctophymatoidea</taxon>
        <taxon>Soboliphymatidae</taxon>
        <taxon>Soboliphyme</taxon>
    </lineage>
</organism>
<accession>A0A183JB46</accession>
<gene>
    <name evidence="2" type="ORF">SBAD_LOCUS13094</name>
</gene>
<dbReference type="Proteomes" id="UP000270296">
    <property type="component" value="Unassembled WGS sequence"/>
</dbReference>
<sequence length="188" mass="21630">MRGKEERLSAVLIADHFNSCFGSSFSSLLPLCNVPLIDYVLEWLEALDVEDVFVVMVASPKLFHRFLLPVLNGCKSLGDAMRELDRRALLKSDFLLVQVVNFALSIHFLCRILSILSCRIQLLESRFKFLRRYFVRIRYRQMYSLQSEDTILAFGVIIAAHSLIFSSPVVTVYLLMLCLSFQQLARQT</sequence>
<dbReference type="InterPro" id="IPR051956">
    <property type="entry name" value="eIF2B_epsilon"/>
</dbReference>
<reference evidence="2 3" key="2">
    <citation type="submission" date="2018-11" db="EMBL/GenBank/DDBJ databases">
        <authorList>
            <consortium name="Pathogen Informatics"/>
        </authorList>
    </citation>
    <scope>NUCLEOTIDE SEQUENCE [LARGE SCALE GENOMIC DNA]</scope>
</reference>
<feature type="transmembrane region" description="Helical" evidence="1">
    <location>
        <begin position="151"/>
        <end position="179"/>
    </location>
</feature>